<dbReference type="Proteomes" id="UP000027073">
    <property type="component" value="Unassembled WGS sequence"/>
</dbReference>
<dbReference type="STRING" id="1137138.A0A067NSI7"/>
<name>A0A067NSI7_PLEO1</name>
<feature type="compositionally biased region" description="Acidic residues" evidence="1">
    <location>
        <begin position="69"/>
        <end position="82"/>
    </location>
</feature>
<dbReference type="AlphaFoldDB" id="A0A067NSI7"/>
<accession>A0A067NSI7</accession>
<organism evidence="2 3">
    <name type="scientific">Pleurotus ostreatus (strain PC15)</name>
    <name type="common">Oyster mushroom</name>
    <dbReference type="NCBI Taxonomy" id="1137138"/>
    <lineage>
        <taxon>Eukaryota</taxon>
        <taxon>Fungi</taxon>
        <taxon>Dikarya</taxon>
        <taxon>Basidiomycota</taxon>
        <taxon>Agaricomycotina</taxon>
        <taxon>Agaricomycetes</taxon>
        <taxon>Agaricomycetidae</taxon>
        <taxon>Agaricales</taxon>
        <taxon>Pleurotineae</taxon>
        <taxon>Pleurotaceae</taxon>
        <taxon>Pleurotus</taxon>
    </lineage>
</organism>
<evidence type="ECO:0000313" key="3">
    <source>
        <dbReference type="Proteomes" id="UP000027073"/>
    </source>
</evidence>
<reference evidence="3" key="1">
    <citation type="journal article" date="2014" name="Proc. Natl. Acad. Sci. U.S.A.">
        <title>Extensive sampling of basidiomycete genomes demonstrates inadequacy of the white-rot/brown-rot paradigm for wood decay fungi.</title>
        <authorList>
            <person name="Riley R."/>
            <person name="Salamov A.A."/>
            <person name="Brown D.W."/>
            <person name="Nagy L.G."/>
            <person name="Floudas D."/>
            <person name="Held B.W."/>
            <person name="Levasseur A."/>
            <person name="Lombard V."/>
            <person name="Morin E."/>
            <person name="Otillar R."/>
            <person name="Lindquist E.A."/>
            <person name="Sun H."/>
            <person name="LaButti K.M."/>
            <person name="Schmutz J."/>
            <person name="Jabbour D."/>
            <person name="Luo H."/>
            <person name="Baker S.E."/>
            <person name="Pisabarro A.G."/>
            <person name="Walton J.D."/>
            <person name="Blanchette R.A."/>
            <person name="Henrissat B."/>
            <person name="Martin F."/>
            <person name="Cullen D."/>
            <person name="Hibbett D.S."/>
            <person name="Grigoriev I.V."/>
        </authorList>
    </citation>
    <scope>NUCLEOTIDE SEQUENCE [LARGE SCALE GENOMIC DNA]</scope>
    <source>
        <strain evidence="3">PC15</strain>
    </source>
</reference>
<gene>
    <name evidence="2" type="ORF">PLEOSDRAFT_25524</name>
</gene>
<sequence length="907" mass="103007">MESSDESLSDDSEPPDDDSGPPNNNGGPPDDNGSPLQESGFPIGNCDSPLPHSGGLLAYAQDTTGSPAGDDEQSGDDMGSDDDIELEVQFPVPASQQALREKIRDGYMPETKPPDFGLRPVALTRAQNFSLRQWILFQLTNTTRQAHESYSKVLSEALNEPIMSIERCRRLAQKITNFMPKYISICPGKCMAFTGDHKDKVVCDFVRKQKKGPPVICGRDRYLPGTNKPAAQFMVLPLVPIIRAMFANKEKARLLRYRHNLVQAAIRLLIEGGKVKYSDYANSKTHVEHLLKLGLFQDECDMIYIMSIDGAMLTLKKQSDSSFLILILLNLPPEIRYLAENVITVFSTPGPEPPGDLSTFLYPVIQDLVQMEEGIWIWDAIRSSYIMHHAGVAGQSADQPGQNKDNGHLGINSLHGNLFNLKLVGMRSSIKGCKRIYWCPTVPEAAKKFNPDRPDYDLNNLPEFTQNEYWNVIEQLELATTDREKKLIGDKYGIVKLPLLAAFKTYAWPKFFFSDPFHLLYENNMANFWDLWTSITATGEIPHMSAEKARLFGVHVTRAMATIPAAFTGPVRDPHLKRNTQYKMFEWKALTHWLTIPILLELEMPMTVIFNFARFVKIVEFAMTITGRTEDDLEMIRKEIVKFLYEFQEIYVGDDSTKVSRMRLSMFHLLYIPDHIRWNGSYRIGSQGTLERHIGVLERKIRSRKEPFVNLANKIYEDQLVKNLLHYYPSLQMPVAPTDPPGPLGKVPIKQKERRNSHSSFAQHLQAICKWANIAYDVNTNWLVRYGKVPLPDGGYLRSRLNESKSREGRGVTRSARYFEAWNDTQVFGEALAFYEDTIQASLLVVYHPLIEVESFQNVAIWGKLSDKIEVMKVGSITNLIGISYGKRSRVYVYRKNSSMKVYSGAM</sequence>
<dbReference type="InParanoid" id="A0A067NSI7"/>
<dbReference type="VEuPathDB" id="FungiDB:PLEOSDRAFT_25524"/>
<feature type="region of interest" description="Disordered" evidence="1">
    <location>
        <begin position="1"/>
        <end position="82"/>
    </location>
</feature>
<protein>
    <submittedName>
        <fullName evidence="2">Uncharacterized protein</fullName>
    </submittedName>
</protein>
<dbReference type="OrthoDB" id="3359887at2759"/>
<feature type="compositionally biased region" description="Acidic residues" evidence="1">
    <location>
        <begin position="1"/>
        <end position="19"/>
    </location>
</feature>
<evidence type="ECO:0000313" key="2">
    <source>
        <dbReference type="EMBL" id="KDQ29965.1"/>
    </source>
</evidence>
<evidence type="ECO:0000256" key="1">
    <source>
        <dbReference type="SAM" id="MobiDB-lite"/>
    </source>
</evidence>
<proteinExistence type="predicted"/>
<dbReference type="HOGENOM" id="CLU_014250_0_0_1"/>
<feature type="compositionally biased region" description="Low complexity" evidence="1">
    <location>
        <begin position="20"/>
        <end position="36"/>
    </location>
</feature>
<dbReference type="EMBL" id="KL198006">
    <property type="protein sequence ID" value="KDQ29965.1"/>
    <property type="molecule type" value="Genomic_DNA"/>
</dbReference>